<sequence length="367" mass="41472">MFFLPFGVVAAEVSPWLVVFNLIALLLTTFFLPLNWLQYSLISGSAIALIVSTLPLLQFPRSHTHFTQEMETQLGSDYLKEVPEAIQGKMRPQPLVVTDIVRGISLPEIRIQRDIPFAHPEGVELKLNTYQPLETGKHPTLVIIYGGAWRQGNPSNNEAFSRYMASQNYTVIAIDYRHAPQHKFPAQLEDVQTALQYIQDHADELEVDTERMAIMGRSAGGHLAMLAAYQPHGMKFRAVVNYYGPINLSNGYYDLPSPDPINIQAVLRNFLGGTPEELPERYQEASPSSYLRPNLPPSLLIYAGRDHLVQAKFGKRLDQNLQAKDNLSVYLEIPWAEHAFDALFSGISNQLALYHTERFLAWALRKN</sequence>
<dbReference type="Gene3D" id="3.40.50.1820">
    <property type="entry name" value="alpha/beta hydrolase"/>
    <property type="match status" value="1"/>
</dbReference>
<feature type="transmembrane region" description="Helical" evidence="2">
    <location>
        <begin position="39"/>
        <end position="57"/>
    </location>
</feature>
<dbReference type="InterPro" id="IPR050300">
    <property type="entry name" value="GDXG_lipolytic_enzyme"/>
</dbReference>
<keyword evidence="2" id="KW-0472">Membrane</keyword>
<dbReference type="SUPFAM" id="SSF53474">
    <property type="entry name" value="alpha/beta-Hydrolases"/>
    <property type="match status" value="1"/>
</dbReference>
<dbReference type="Pfam" id="PF20434">
    <property type="entry name" value="BD-FAE"/>
    <property type="match status" value="1"/>
</dbReference>
<dbReference type="AlphaFoldDB" id="A0A5B8NM07"/>
<dbReference type="OrthoDB" id="24847at2"/>
<dbReference type="RefSeq" id="WP_146295171.1">
    <property type="nucleotide sequence ID" value="NZ_CP042326.1"/>
</dbReference>
<keyword evidence="5" id="KW-1185">Reference proteome</keyword>
<dbReference type="KEGG" id="enn:FRE64_06285"/>
<feature type="domain" description="BD-FAE-like" evidence="3">
    <location>
        <begin position="130"/>
        <end position="321"/>
    </location>
</feature>
<keyword evidence="2" id="KW-1133">Transmembrane helix</keyword>
<reference evidence="4" key="1">
    <citation type="submission" date="2019-08" db="EMBL/GenBank/DDBJ databases">
        <title>Carotenoids and Carotenoid Binding Proteins in the Halophilic Cyanobacterium Euhalothece sp. ZM00.</title>
        <authorList>
            <person name="Cho S.M."/>
            <person name="Song J.Y."/>
            <person name="Park Y.-I."/>
        </authorList>
    </citation>
    <scope>NUCLEOTIDE SEQUENCE [LARGE SCALE GENOMIC DNA]</scope>
    <source>
        <strain evidence="4">Z-M001</strain>
    </source>
</reference>
<organism evidence="4 5">
    <name type="scientific">Euhalothece natronophila Z-M001</name>
    <dbReference type="NCBI Taxonomy" id="522448"/>
    <lineage>
        <taxon>Bacteria</taxon>
        <taxon>Bacillati</taxon>
        <taxon>Cyanobacteriota</taxon>
        <taxon>Cyanophyceae</taxon>
        <taxon>Oscillatoriophycideae</taxon>
        <taxon>Chroococcales</taxon>
        <taxon>Halothecacae</taxon>
        <taxon>Halothece cluster</taxon>
        <taxon>Euhalothece</taxon>
    </lineage>
</organism>
<gene>
    <name evidence="4" type="ORF">FRE64_06285</name>
</gene>
<dbReference type="GO" id="GO:0016787">
    <property type="term" value="F:hydrolase activity"/>
    <property type="evidence" value="ECO:0007669"/>
    <property type="project" value="UniProtKB-KW"/>
</dbReference>
<keyword evidence="2" id="KW-0812">Transmembrane</keyword>
<dbReference type="EMBL" id="CP042326">
    <property type="protein sequence ID" value="QDZ39571.1"/>
    <property type="molecule type" value="Genomic_DNA"/>
</dbReference>
<dbReference type="InterPro" id="IPR029058">
    <property type="entry name" value="AB_hydrolase_fold"/>
</dbReference>
<protein>
    <submittedName>
        <fullName evidence="4">Alpha/beta hydrolase</fullName>
    </submittedName>
</protein>
<proteinExistence type="predicted"/>
<evidence type="ECO:0000313" key="5">
    <source>
        <dbReference type="Proteomes" id="UP000318453"/>
    </source>
</evidence>
<name>A0A5B8NM07_9CHRO</name>
<accession>A0A5B8NM07</accession>
<evidence type="ECO:0000256" key="1">
    <source>
        <dbReference type="ARBA" id="ARBA00022801"/>
    </source>
</evidence>
<dbReference type="InterPro" id="IPR049492">
    <property type="entry name" value="BD-FAE-like_dom"/>
</dbReference>
<evidence type="ECO:0000259" key="3">
    <source>
        <dbReference type="Pfam" id="PF20434"/>
    </source>
</evidence>
<dbReference type="Proteomes" id="UP000318453">
    <property type="component" value="Chromosome"/>
</dbReference>
<evidence type="ECO:0000256" key="2">
    <source>
        <dbReference type="SAM" id="Phobius"/>
    </source>
</evidence>
<dbReference type="PANTHER" id="PTHR48081">
    <property type="entry name" value="AB HYDROLASE SUPERFAMILY PROTEIN C4A8.06C"/>
    <property type="match status" value="1"/>
</dbReference>
<keyword evidence="1 4" id="KW-0378">Hydrolase</keyword>
<feature type="transmembrane region" description="Helical" evidence="2">
    <location>
        <begin position="13"/>
        <end position="32"/>
    </location>
</feature>
<evidence type="ECO:0000313" key="4">
    <source>
        <dbReference type="EMBL" id="QDZ39571.1"/>
    </source>
</evidence>